<evidence type="ECO:0000256" key="1">
    <source>
        <dbReference type="SAM" id="MobiDB-lite"/>
    </source>
</evidence>
<evidence type="ECO:0000313" key="2">
    <source>
        <dbReference type="EMBL" id="CAG7730747.1"/>
    </source>
</evidence>
<proteinExistence type="predicted"/>
<organism evidence="2 3">
    <name type="scientific">Allacma fusca</name>
    <dbReference type="NCBI Taxonomy" id="39272"/>
    <lineage>
        <taxon>Eukaryota</taxon>
        <taxon>Metazoa</taxon>
        <taxon>Ecdysozoa</taxon>
        <taxon>Arthropoda</taxon>
        <taxon>Hexapoda</taxon>
        <taxon>Collembola</taxon>
        <taxon>Symphypleona</taxon>
        <taxon>Sminthuridae</taxon>
        <taxon>Allacma</taxon>
    </lineage>
</organism>
<keyword evidence="3" id="KW-1185">Reference proteome</keyword>
<feature type="non-terminal residue" evidence="2">
    <location>
        <position position="169"/>
    </location>
</feature>
<sequence length="169" mass="19598">KLEAWKAIAESVIKDPNSTEDLHAIQHMWKELVKQYTGYLLKMSKIPTGAGAKDYPTPIFRHSALMEFYKPNYKPYKRREIVSNFESPETPESISDEDDEFTGPTVLFPEKDITDFVVLEQAAHCSTQKGRENASSKVPKRKRQGGDLDEEFLNLYKKRLSEEDEFHHF</sequence>
<reference evidence="2" key="1">
    <citation type="submission" date="2021-06" db="EMBL/GenBank/DDBJ databases">
        <authorList>
            <person name="Hodson N. C."/>
            <person name="Mongue J. A."/>
            <person name="Jaron S. K."/>
        </authorList>
    </citation>
    <scope>NUCLEOTIDE SEQUENCE</scope>
</reference>
<name>A0A8J2K7V7_9HEXA</name>
<dbReference type="EMBL" id="CAJVCH010199682">
    <property type="protein sequence ID" value="CAG7730747.1"/>
    <property type="molecule type" value="Genomic_DNA"/>
</dbReference>
<feature type="region of interest" description="Disordered" evidence="1">
    <location>
        <begin position="126"/>
        <end position="145"/>
    </location>
</feature>
<feature type="non-terminal residue" evidence="2">
    <location>
        <position position="1"/>
    </location>
</feature>
<dbReference type="AlphaFoldDB" id="A0A8J2K7V7"/>
<protein>
    <recommendedName>
        <fullName evidence="4">MADF domain-containing protein</fullName>
    </recommendedName>
</protein>
<accession>A0A8J2K7V7</accession>
<gene>
    <name evidence="2" type="ORF">AFUS01_LOCUS19368</name>
</gene>
<evidence type="ECO:0008006" key="4">
    <source>
        <dbReference type="Google" id="ProtNLM"/>
    </source>
</evidence>
<evidence type="ECO:0000313" key="3">
    <source>
        <dbReference type="Proteomes" id="UP000708208"/>
    </source>
</evidence>
<comment type="caution">
    <text evidence="2">The sequence shown here is derived from an EMBL/GenBank/DDBJ whole genome shotgun (WGS) entry which is preliminary data.</text>
</comment>
<dbReference type="Proteomes" id="UP000708208">
    <property type="component" value="Unassembled WGS sequence"/>
</dbReference>